<evidence type="ECO:0000313" key="5">
    <source>
        <dbReference type="EMBL" id="GAA0428708.1"/>
    </source>
</evidence>
<evidence type="ECO:0000313" key="6">
    <source>
        <dbReference type="Proteomes" id="UP001501459"/>
    </source>
</evidence>
<proteinExistence type="inferred from homology"/>
<dbReference type="EMBL" id="BAAADM010000002">
    <property type="protein sequence ID" value="GAA0428708.1"/>
    <property type="molecule type" value="Genomic_DNA"/>
</dbReference>
<evidence type="ECO:0000256" key="3">
    <source>
        <dbReference type="ARBA" id="ARBA00022801"/>
    </source>
</evidence>
<dbReference type="RefSeq" id="WP_343750498.1">
    <property type="nucleotide sequence ID" value="NZ_BAAADM010000002.1"/>
</dbReference>
<organism evidence="5 6">
    <name type="scientific">Lentibacillus halophilus</name>
    <dbReference type="NCBI Taxonomy" id="295065"/>
    <lineage>
        <taxon>Bacteria</taxon>
        <taxon>Bacillati</taxon>
        <taxon>Bacillota</taxon>
        <taxon>Bacilli</taxon>
        <taxon>Bacillales</taxon>
        <taxon>Bacillaceae</taxon>
        <taxon>Lentibacillus</taxon>
    </lineage>
</organism>
<keyword evidence="1" id="KW-1277">Toxin-antitoxin system</keyword>
<keyword evidence="3" id="KW-0378">Hydrolase</keyword>
<sequence>MYFVDQTKIEETLTYMEHILNNVHHHEADTLKDKLFLERATEVIIESMLDVGNMMIDGFIMRDPGGFEDIIDILIDEKVLPDVDETGYKAIIRLRKMVVKDYLAIDHALLENTLHQHWAMLIQFSDHVRNYLKDETGVANAFSNDET</sequence>
<dbReference type="PANTHER" id="PTHR33397:SF5">
    <property type="entry name" value="RNASE YUTE-RELATED"/>
    <property type="match status" value="1"/>
</dbReference>
<dbReference type="PANTHER" id="PTHR33397">
    <property type="entry name" value="UPF0331 PROTEIN YUTE"/>
    <property type="match status" value="1"/>
</dbReference>
<protein>
    <submittedName>
        <fullName evidence="5">DUF86 domain-containing protein</fullName>
    </submittedName>
</protein>
<accession>A0ABN0Z1N5</accession>
<keyword evidence="6" id="KW-1185">Reference proteome</keyword>
<keyword evidence="2" id="KW-0540">Nuclease</keyword>
<dbReference type="Gene3D" id="1.20.120.580">
    <property type="entry name" value="bsu32300-like"/>
    <property type="match status" value="1"/>
</dbReference>
<dbReference type="Proteomes" id="UP001501459">
    <property type="component" value="Unassembled WGS sequence"/>
</dbReference>
<comment type="caution">
    <text evidence="5">The sequence shown here is derived from an EMBL/GenBank/DDBJ whole genome shotgun (WGS) entry which is preliminary data.</text>
</comment>
<evidence type="ECO:0000256" key="2">
    <source>
        <dbReference type="ARBA" id="ARBA00022722"/>
    </source>
</evidence>
<dbReference type="InterPro" id="IPR037038">
    <property type="entry name" value="HepT-like_sf"/>
</dbReference>
<evidence type="ECO:0000256" key="4">
    <source>
        <dbReference type="ARBA" id="ARBA00024207"/>
    </source>
</evidence>
<evidence type="ECO:0000256" key="1">
    <source>
        <dbReference type="ARBA" id="ARBA00022649"/>
    </source>
</evidence>
<dbReference type="InterPro" id="IPR052379">
    <property type="entry name" value="Type_VII_TA_RNase"/>
</dbReference>
<gene>
    <name evidence="5" type="ORF">GCM10008983_01320</name>
</gene>
<name>A0ABN0Z1N5_9BACI</name>
<reference evidence="5 6" key="1">
    <citation type="journal article" date="2019" name="Int. J. Syst. Evol. Microbiol.">
        <title>The Global Catalogue of Microorganisms (GCM) 10K type strain sequencing project: providing services to taxonomists for standard genome sequencing and annotation.</title>
        <authorList>
            <consortium name="The Broad Institute Genomics Platform"/>
            <consortium name="The Broad Institute Genome Sequencing Center for Infectious Disease"/>
            <person name="Wu L."/>
            <person name="Ma J."/>
        </authorList>
    </citation>
    <scope>NUCLEOTIDE SEQUENCE [LARGE SCALE GENOMIC DNA]</scope>
    <source>
        <strain evidence="5 6">JCM 12149</strain>
    </source>
</reference>
<dbReference type="InterPro" id="IPR008201">
    <property type="entry name" value="HepT-like"/>
</dbReference>
<comment type="similarity">
    <text evidence="4">Belongs to the HepT RNase toxin family.</text>
</comment>
<dbReference type="Pfam" id="PF01934">
    <property type="entry name" value="HepT-like"/>
    <property type="match status" value="1"/>
</dbReference>